<keyword evidence="7 9" id="KW-0906">Nuclear pore complex</keyword>
<dbReference type="Proteomes" id="UP001521785">
    <property type="component" value="Unassembled WGS sequence"/>
</dbReference>
<keyword evidence="6 9" id="KW-0811">Translocation</keyword>
<dbReference type="EMBL" id="JAKJXO020000001">
    <property type="protein sequence ID" value="KAL1612609.1"/>
    <property type="molecule type" value="Genomic_DNA"/>
</dbReference>
<feature type="compositionally biased region" description="Basic and acidic residues" evidence="10">
    <location>
        <begin position="146"/>
        <end position="155"/>
    </location>
</feature>
<feature type="region of interest" description="Disordered" evidence="10">
    <location>
        <begin position="1"/>
        <end position="167"/>
    </location>
</feature>
<name>A0ABR3S7C8_9PLEO</name>
<sequence>MFRVPDSSSPPSTPGRHGYSTNVPSTTPAGPPPGPSFISSTPAGPPPTSNLFGTKPNFEPGRSDYNPSLFLGSSPPKNELFEGVGSGHFRTSSEGRPGSQRGRTSSSGFGRFPLSPTTTRDFQVIDDDEMDEDDAEGEEDDELDNANERRTRTRDSLTQSLASRSSMGDYDYGQKVVQSGSKQHQYDLTGLAKGLTSKADRETSAESDNVILETERLLARLHDASGGEASKNDLLGDTAQALLALWRTSSTKDLYNATTLADLLFGIHHPGRLVAEERTISASRALVQRDSESYAPIPKLLLDWLNTQRPVHDEIHTVLSQSGGYSGHVYFWDIVQVTALRGQLTTTLELLTGANFLVAHTAQDDEGTSGYRGSKLEYATHAAQEAVNLLRQCPALNGDWNVKGHDWSIFRQLVRQAKRNLEHLAEGESQARFSMSQSLGGSHFGLSQSRANFSLSTHSRKVECKVPWSVYDRLLKFYNIFLGDEQEIATWSETWVEATLLLTIWWDGEEDVLAQGSLAASRHTLLQSHRSQISDTKAYTGRLAAALAYVLDGGDESFTLMTTSAFEVGVASILDDNVEGTLHILRRLSLVVASAVAEVASAGEWLKRSDGIFSHLDQSDLMLLSFNQPMRTGLSKDDVLVAYADRLSSKDQLKSQDGNTLRPGWEVAIEVLGRLDDTAFGNERIQRILDELPLTSAEQVDKVTQLCHSMGLSDQAFSIARKFADYLQANTQNYGDAILYYARARAGPKIQEVLRALVAHCLIKSIAYPPLKELDASLEKLITSPRKSLNELASLDTEAAKLLSNSLSGYATIRKFYDLRDEGVLLQDGEKPAHRPWARKRSAANALTVLISSAASSIRGGLYDPEVETVVQVDVLLPLLGEALVFVNQPKRTLTLRHLYELLAAVEDLSTAPSMIRAQCEEALSTTLLAAGGSRSSLQKSTSNLTTASSQYSLIGSMDLGSVEGVSTESSTVLVQGGGVDDVKRGWDWRKGFPRGAKGEDVIRILRLGIANELGRAFAEGELQP</sequence>
<evidence type="ECO:0000256" key="6">
    <source>
        <dbReference type="ARBA" id="ARBA00023010"/>
    </source>
</evidence>
<evidence type="ECO:0000256" key="7">
    <source>
        <dbReference type="ARBA" id="ARBA00023132"/>
    </source>
</evidence>
<dbReference type="Pfam" id="PF07575">
    <property type="entry name" value="Nucleopor_Nup85"/>
    <property type="match status" value="2"/>
</dbReference>
<reference evidence="11 12" key="1">
    <citation type="submission" date="2024-02" db="EMBL/GenBank/DDBJ databases">
        <title>De novo assembly and annotation of 12 fungi associated with fruit tree decline syndrome in Ontario, Canada.</title>
        <authorList>
            <person name="Sulman M."/>
            <person name="Ellouze W."/>
            <person name="Ilyukhin E."/>
        </authorList>
    </citation>
    <scope>NUCLEOTIDE SEQUENCE [LARGE SCALE GENOMIC DNA]</scope>
    <source>
        <strain evidence="11 12">M42-189</strain>
    </source>
</reference>
<keyword evidence="9" id="KW-0472">Membrane</keyword>
<evidence type="ECO:0000256" key="1">
    <source>
        <dbReference type="ARBA" id="ARBA00004567"/>
    </source>
</evidence>
<dbReference type="PANTHER" id="PTHR13373">
    <property type="entry name" value="FROUNT PROTEIN-RELATED"/>
    <property type="match status" value="1"/>
</dbReference>
<gene>
    <name evidence="11" type="ORF">SLS60_000838</name>
</gene>
<keyword evidence="12" id="KW-1185">Reference proteome</keyword>
<evidence type="ECO:0000313" key="11">
    <source>
        <dbReference type="EMBL" id="KAL1612609.1"/>
    </source>
</evidence>
<evidence type="ECO:0000256" key="4">
    <source>
        <dbReference type="ARBA" id="ARBA00022816"/>
    </source>
</evidence>
<evidence type="ECO:0000256" key="3">
    <source>
        <dbReference type="ARBA" id="ARBA00022448"/>
    </source>
</evidence>
<dbReference type="PANTHER" id="PTHR13373:SF21">
    <property type="entry name" value="NUCLEAR PORE COMPLEX PROTEIN NUP85"/>
    <property type="match status" value="1"/>
</dbReference>
<keyword evidence="8 9" id="KW-0539">Nucleus</keyword>
<feature type="compositionally biased region" description="Polar residues" evidence="10">
    <location>
        <begin position="156"/>
        <end position="166"/>
    </location>
</feature>
<evidence type="ECO:0000256" key="5">
    <source>
        <dbReference type="ARBA" id="ARBA00022927"/>
    </source>
</evidence>
<protein>
    <recommendedName>
        <fullName evidence="9">Nuclear pore complex protein Nup85</fullName>
    </recommendedName>
</protein>
<comment type="subcellular location">
    <subcellularLocation>
        <location evidence="1 9">Nucleus</location>
        <location evidence="1 9">Nuclear pore complex</location>
    </subcellularLocation>
</comment>
<evidence type="ECO:0000256" key="9">
    <source>
        <dbReference type="RuleBase" id="RU365073"/>
    </source>
</evidence>
<organism evidence="11 12">
    <name type="scientific">Paraconiothyrium brasiliense</name>
    <dbReference type="NCBI Taxonomy" id="300254"/>
    <lineage>
        <taxon>Eukaryota</taxon>
        <taxon>Fungi</taxon>
        <taxon>Dikarya</taxon>
        <taxon>Ascomycota</taxon>
        <taxon>Pezizomycotina</taxon>
        <taxon>Dothideomycetes</taxon>
        <taxon>Pleosporomycetidae</taxon>
        <taxon>Pleosporales</taxon>
        <taxon>Massarineae</taxon>
        <taxon>Didymosphaeriaceae</taxon>
        <taxon>Paraconiothyrium</taxon>
    </lineage>
</organism>
<keyword evidence="5 9" id="KW-0653">Protein transport</keyword>
<evidence type="ECO:0000256" key="2">
    <source>
        <dbReference type="ARBA" id="ARBA00005573"/>
    </source>
</evidence>
<feature type="compositionally biased region" description="Polar residues" evidence="10">
    <location>
        <begin position="1"/>
        <end position="10"/>
    </location>
</feature>
<feature type="compositionally biased region" description="Acidic residues" evidence="10">
    <location>
        <begin position="124"/>
        <end position="145"/>
    </location>
</feature>
<dbReference type="InterPro" id="IPR011502">
    <property type="entry name" value="Nucleoporin_Nup85"/>
</dbReference>
<keyword evidence="3 9" id="KW-0813">Transport</keyword>
<comment type="function">
    <text evidence="9">Functions as a component of the nuclear pore complex (NPC).</text>
</comment>
<evidence type="ECO:0000313" key="12">
    <source>
        <dbReference type="Proteomes" id="UP001521785"/>
    </source>
</evidence>
<proteinExistence type="inferred from homology"/>
<evidence type="ECO:0000256" key="10">
    <source>
        <dbReference type="SAM" id="MobiDB-lite"/>
    </source>
</evidence>
<comment type="subunit">
    <text evidence="9">Component of the nuclear pore complex (NPC).</text>
</comment>
<evidence type="ECO:0000256" key="8">
    <source>
        <dbReference type="ARBA" id="ARBA00023242"/>
    </source>
</evidence>
<comment type="similarity">
    <text evidence="2 9">Belongs to the nucleoporin Nup85 family.</text>
</comment>
<comment type="caution">
    <text evidence="11">The sequence shown here is derived from an EMBL/GenBank/DDBJ whole genome shotgun (WGS) entry which is preliminary data.</text>
</comment>
<accession>A0ABR3S7C8</accession>
<keyword evidence="4 9" id="KW-0509">mRNA transport</keyword>